<evidence type="ECO:0000256" key="1">
    <source>
        <dbReference type="SAM" id="MobiDB-lite"/>
    </source>
</evidence>
<dbReference type="GeneID" id="27332112"/>
<organism evidence="3 4">
    <name type="scientific">Exophiala spinifera</name>
    <dbReference type="NCBI Taxonomy" id="91928"/>
    <lineage>
        <taxon>Eukaryota</taxon>
        <taxon>Fungi</taxon>
        <taxon>Dikarya</taxon>
        <taxon>Ascomycota</taxon>
        <taxon>Pezizomycotina</taxon>
        <taxon>Eurotiomycetes</taxon>
        <taxon>Chaetothyriomycetidae</taxon>
        <taxon>Chaetothyriales</taxon>
        <taxon>Herpotrichiellaceae</taxon>
        <taxon>Exophiala</taxon>
    </lineage>
</organism>
<accession>A0A0D2C2G5</accession>
<feature type="transmembrane region" description="Helical" evidence="2">
    <location>
        <begin position="191"/>
        <end position="212"/>
    </location>
</feature>
<protein>
    <submittedName>
        <fullName evidence="3">Uncharacterized protein</fullName>
    </submittedName>
</protein>
<evidence type="ECO:0000313" key="4">
    <source>
        <dbReference type="Proteomes" id="UP000053328"/>
    </source>
</evidence>
<keyword evidence="2" id="KW-0472">Membrane</keyword>
<dbReference type="Proteomes" id="UP000053328">
    <property type="component" value="Unassembled WGS sequence"/>
</dbReference>
<dbReference type="EMBL" id="KN847494">
    <property type="protein sequence ID" value="KIW17834.1"/>
    <property type="molecule type" value="Genomic_DNA"/>
</dbReference>
<dbReference type="HOGENOM" id="CLU_071627_0_0_1"/>
<sequence length="340" mass="38318">MRGLPLVLVAEVRLAFQTCSRQHVASRRTRFSTFQPLLKKPLPRRKVEAPIQVVHSQLRAQKEASLTDRAAKENAPAKGQAASRKDLVPVQGEGRALQDGRKVEVPFKVIPRADITPNLTLSPKERLHIEQLTRNLPPRTEPKVYKKKLRIYSVGNGKIYAITFLRFAAIFALCLTTVVVAPAHWLNGSSAITVAGLWLAGFVPFAFIHWALRPMITEVFLRLPQSAQHSPKAAMAYAKSLPADAVLDLRFMRATTLSDYVSVRLDHTKPVRSHIRPVNFEWVGPFVHRGSFLRPNPTQFYVRAESARGKAAWDVTPGIWKQVYERLTGNESSSVARWRR</sequence>
<evidence type="ECO:0000313" key="3">
    <source>
        <dbReference type="EMBL" id="KIW17834.1"/>
    </source>
</evidence>
<reference evidence="3 4" key="1">
    <citation type="submission" date="2015-01" db="EMBL/GenBank/DDBJ databases">
        <title>The Genome Sequence of Exophiala spinifera CBS89968.</title>
        <authorList>
            <consortium name="The Broad Institute Genomics Platform"/>
            <person name="Cuomo C."/>
            <person name="de Hoog S."/>
            <person name="Gorbushina A."/>
            <person name="Stielow B."/>
            <person name="Teixiera M."/>
            <person name="Abouelleil A."/>
            <person name="Chapman S.B."/>
            <person name="Priest M."/>
            <person name="Young S.K."/>
            <person name="Wortman J."/>
            <person name="Nusbaum C."/>
            <person name="Birren B."/>
        </authorList>
    </citation>
    <scope>NUCLEOTIDE SEQUENCE [LARGE SCALE GENOMIC DNA]</scope>
    <source>
        <strain evidence="3 4">CBS 89968</strain>
    </source>
</reference>
<dbReference type="VEuPathDB" id="FungiDB:PV08_05029"/>
<dbReference type="OrthoDB" id="2386090at2759"/>
<feature type="region of interest" description="Disordered" evidence="1">
    <location>
        <begin position="62"/>
        <end position="85"/>
    </location>
</feature>
<keyword evidence="2" id="KW-0812">Transmembrane</keyword>
<dbReference type="RefSeq" id="XP_016238050.1">
    <property type="nucleotide sequence ID" value="XM_016379373.1"/>
</dbReference>
<evidence type="ECO:0000256" key="2">
    <source>
        <dbReference type="SAM" id="Phobius"/>
    </source>
</evidence>
<feature type="compositionally biased region" description="Basic and acidic residues" evidence="1">
    <location>
        <begin position="62"/>
        <end position="72"/>
    </location>
</feature>
<keyword evidence="2" id="KW-1133">Transmembrane helix</keyword>
<proteinExistence type="predicted"/>
<feature type="transmembrane region" description="Helical" evidence="2">
    <location>
        <begin position="159"/>
        <end position="185"/>
    </location>
</feature>
<name>A0A0D2C2G5_9EURO</name>
<keyword evidence="4" id="KW-1185">Reference proteome</keyword>
<gene>
    <name evidence="3" type="ORF">PV08_05029</name>
</gene>
<dbReference type="AlphaFoldDB" id="A0A0D2C2G5"/>